<keyword evidence="3" id="KW-1185">Reference proteome</keyword>
<name>A0A6L8MHD6_9BURK</name>
<evidence type="ECO:0000313" key="3">
    <source>
        <dbReference type="Proteomes" id="UP000449678"/>
    </source>
</evidence>
<evidence type="ECO:0000313" key="2">
    <source>
        <dbReference type="EMBL" id="MYM81146.1"/>
    </source>
</evidence>
<comment type="caution">
    <text evidence="2">The sequence shown here is derived from an EMBL/GenBank/DDBJ whole genome shotgun (WGS) entry which is preliminary data.</text>
</comment>
<accession>A0A6L8MHD6</accession>
<dbReference type="EMBL" id="WWCP01000002">
    <property type="protein sequence ID" value="MYM81146.1"/>
    <property type="molecule type" value="Genomic_DNA"/>
</dbReference>
<dbReference type="Proteomes" id="UP000474565">
    <property type="component" value="Unassembled WGS sequence"/>
</dbReference>
<dbReference type="Gene3D" id="2.40.50.140">
    <property type="entry name" value="Nucleic acid-binding proteins"/>
    <property type="match status" value="1"/>
</dbReference>
<gene>
    <name evidence="1" type="ORF">GTP38_11005</name>
    <name evidence="2" type="ORF">GTP44_04140</name>
</gene>
<reference evidence="3 4" key="1">
    <citation type="submission" date="2019-12" db="EMBL/GenBank/DDBJ databases">
        <title>Novel species isolated from a subtropical stream in China.</title>
        <authorList>
            <person name="Lu H."/>
        </authorList>
    </citation>
    <scope>NUCLEOTIDE SEQUENCE [LARGE SCALE GENOMIC DNA]</scope>
    <source>
        <strain evidence="2 4">FT50W</strain>
        <strain evidence="1 3">FT94W</strain>
    </source>
</reference>
<dbReference type="Proteomes" id="UP000449678">
    <property type="component" value="Unassembled WGS sequence"/>
</dbReference>
<sequence length="83" mass="9242">MGSFVYSQEQHISTHTGTIHWFSRLKGIGQIRPDTGGYDIMANISDFVETQPAGSLEHKMVSYKLAKSEFGGQARQINLVRSV</sequence>
<organism evidence="2 4">
    <name type="scientific">Duganella lactea</name>
    <dbReference type="NCBI Taxonomy" id="2692173"/>
    <lineage>
        <taxon>Bacteria</taxon>
        <taxon>Pseudomonadati</taxon>
        <taxon>Pseudomonadota</taxon>
        <taxon>Betaproteobacteria</taxon>
        <taxon>Burkholderiales</taxon>
        <taxon>Oxalobacteraceae</taxon>
        <taxon>Telluria group</taxon>
        <taxon>Duganella</taxon>
    </lineage>
</organism>
<proteinExistence type="predicted"/>
<protein>
    <submittedName>
        <fullName evidence="2">Cold shock domain-containing protein</fullName>
    </submittedName>
</protein>
<dbReference type="EMBL" id="WWCO01000006">
    <property type="protein sequence ID" value="MYM34868.1"/>
    <property type="molecule type" value="Genomic_DNA"/>
</dbReference>
<dbReference type="SUPFAM" id="SSF50249">
    <property type="entry name" value="Nucleic acid-binding proteins"/>
    <property type="match status" value="1"/>
</dbReference>
<evidence type="ECO:0000313" key="1">
    <source>
        <dbReference type="EMBL" id="MYM34868.1"/>
    </source>
</evidence>
<evidence type="ECO:0000313" key="4">
    <source>
        <dbReference type="Proteomes" id="UP000474565"/>
    </source>
</evidence>
<dbReference type="InterPro" id="IPR012340">
    <property type="entry name" value="NA-bd_OB-fold"/>
</dbReference>
<dbReference type="AlphaFoldDB" id="A0A6L8MHD6"/>